<sequence length="143" mass="15987">MVKVVEEAAMPSFGTPSHIDLSVTDAEASARWYCEVLGLQRMRRADLGNRIMIVLRHEPTGLVIGLNEHSVVPVPRFDDRSVGLDHIGFSVAERADLDAWQKELAARNVVHSPAEDTANGAALVFRDPDNIQLEFWWTRRANV</sequence>
<dbReference type="RefSeq" id="WP_209677443.1">
    <property type="nucleotide sequence ID" value="NZ_JAGIOI010000001.1"/>
</dbReference>
<evidence type="ECO:0000313" key="2">
    <source>
        <dbReference type="EMBL" id="MBP2411955.1"/>
    </source>
</evidence>
<organism evidence="2 3">
    <name type="scientific">Arthrobacter stackebrandtii</name>
    <dbReference type="NCBI Taxonomy" id="272161"/>
    <lineage>
        <taxon>Bacteria</taxon>
        <taxon>Bacillati</taxon>
        <taxon>Actinomycetota</taxon>
        <taxon>Actinomycetes</taxon>
        <taxon>Micrococcales</taxon>
        <taxon>Micrococcaceae</taxon>
        <taxon>Arthrobacter</taxon>
    </lineage>
</organism>
<evidence type="ECO:0000313" key="3">
    <source>
        <dbReference type="Proteomes" id="UP000711614"/>
    </source>
</evidence>
<proteinExistence type="predicted"/>
<protein>
    <submittedName>
        <fullName evidence="2">Catechol-2,3-dioxygenase</fullName>
    </submittedName>
</protein>
<dbReference type="EMBL" id="JAGIOI010000001">
    <property type="protein sequence ID" value="MBP2411955.1"/>
    <property type="molecule type" value="Genomic_DNA"/>
</dbReference>
<dbReference type="Gene3D" id="3.10.180.10">
    <property type="entry name" value="2,3-Dihydroxybiphenyl 1,2-Dioxygenase, domain 1"/>
    <property type="match status" value="1"/>
</dbReference>
<reference evidence="2 3" key="1">
    <citation type="submission" date="2021-03" db="EMBL/GenBank/DDBJ databases">
        <title>Sequencing the genomes of 1000 actinobacteria strains.</title>
        <authorList>
            <person name="Klenk H.-P."/>
        </authorList>
    </citation>
    <scope>NUCLEOTIDE SEQUENCE [LARGE SCALE GENOMIC DNA]</scope>
    <source>
        <strain evidence="2 3">DSM 16005</strain>
    </source>
</reference>
<dbReference type="SUPFAM" id="SSF54593">
    <property type="entry name" value="Glyoxalase/Bleomycin resistance protein/Dihydroxybiphenyl dioxygenase"/>
    <property type="match status" value="1"/>
</dbReference>
<dbReference type="Pfam" id="PF00903">
    <property type="entry name" value="Glyoxalase"/>
    <property type="match status" value="1"/>
</dbReference>
<comment type="caution">
    <text evidence="2">The sequence shown here is derived from an EMBL/GenBank/DDBJ whole genome shotgun (WGS) entry which is preliminary data.</text>
</comment>
<dbReference type="InterPro" id="IPR004360">
    <property type="entry name" value="Glyas_Fos-R_dOase_dom"/>
</dbReference>
<feature type="domain" description="VOC" evidence="1">
    <location>
        <begin position="15"/>
        <end position="138"/>
    </location>
</feature>
<name>A0ABS4YT25_9MICC</name>
<evidence type="ECO:0000259" key="1">
    <source>
        <dbReference type="PROSITE" id="PS51819"/>
    </source>
</evidence>
<dbReference type="Proteomes" id="UP000711614">
    <property type="component" value="Unassembled WGS sequence"/>
</dbReference>
<dbReference type="InterPro" id="IPR029068">
    <property type="entry name" value="Glyas_Bleomycin-R_OHBP_Dase"/>
</dbReference>
<dbReference type="CDD" id="cd06587">
    <property type="entry name" value="VOC"/>
    <property type="match status" value="1"/>
</dbReference>
<dbReference type="InterPro" id="IPR037523">
    <property type="entry name" value="VOC_core"/>
</dbReference>
<keyword evidence="3" id="KW-1185">Reference proteome</keyword>
<gene>
    <name evidence="2" type="ORF">JOF48_000754</name>
</gene>
<accession>A0ABS4YT25</accession>
<dbReference type="PROSITE" id="PS51819">
    <property type="entry name" value="VOC"/>
    <property type="match status" value="1"/>
</dbReference>